<evidence type="ECO:0000256" key="2">
    <source>
        <dbReference type="ARBA" id="ARBA00022490"/>
    </source>
</evidence>
<dbReference type="Proteomes" id="UP000886687">
    <property type="component" value="Unassembled WGS sequence"/>
</dbReference>
<comment type="domain">
    <text evidence="8">The N-terminal region contains the highly conserved SGGXDS motif, predicted to be a P-loop motif involved in ATP binding.</text>
</comment>
<evidence type="ECO:0000256" key="5">
    <source>
        <dbReference type="ARBA" id="ARBA00022741"/>
    </source>
</evidence>
<dbReference type="InterPro" id="IPR012795">
    <property type="entry name" value="tRNA_Ile_lys_synt_N"/>
</dbReference>
<comment type="subcellular location">
    <subcellularLocation>
        <location evidence="1 8">Cytoplasm</location>
    </subcellularLocation>
</comment>
<comment type="caution">
    <text evidence="10">The sequence shown here is derived from an EMBL/GenBank/DDBJ whole genome shotgun (WGS) entry which is preliminary data.</text>
</comment>
<dbReference type="SUPFAM" id="SSF56037">
    <property type="entry name" value="PheT/TilS domain"/>
    <property type="match status" value="1"/>
</dbReference>
<keyword evidence="6 8" id="KW-0067">ATP-binding</keyword>
<dbReference type="EMBL" id="JAEPDI010000002">
    <property type="protein sequence ID" value="MCG7938334.1"/>
    <property type="molecule type" value="Genomic_DNA"/>
</dbReference>
<proteinExistence type="inferred from homology"/>
<dbReference type="InterPro" id="IPR014729">
    <property type="entry name" value="Rossmann-like_a/b/a_fold"/>
</dbReference>
<evidence type="ECO:0000313" key="11">
    <source>
        <dbReference type="Proteomes" id="UP000886687"/>
    </source>
</evidence>
<name>A0A9E4K3F7_9GAMM</name>
<dbReference type="NCBIfam" id="TIGR02433">
    <property type="entry name" value="lysidine_TilS_C"/>
    <property type="match status" value="1"/>
</dbReference>
<dbReference type="Gene3D" id="1.20.59.20">
    <property type="match status" value="1"/>
</dbReference>
<dbReference type="EC" id="6.3.4.19" evidence="8"/>
<dbReference type="Pfam" id="PF01171">
    <property type="entry name" value="ATP_bind_3"/>
    <property type="match status" value="1"/>
</dbReference>
<dbReference type="PANTHER" id="PTHR43033:SF1">
    <property type="entry name" value="TRNA(ILE)-LYSIDINE SYNTHASE-RELATED"/>
    <property type="match status" value="1"/>
</dbReference>
<dbReference type="Pfam" id="PF09179">
    <property type="entry name" value="TilS"/>
    <property type="match status" value="1"/>
</dbReference>
<keyword evidence="4 8" id="KW-0819">tRNA processing</keyword>
<dbReference type="AlphaFoldDB" id="A0A9E4K3F7"/>
<keyword evidence="2 8" id="KW-0963">Cytoplasm</keyword>
<dbReference type="InterPro" id="IPR015262">
    <property type="entry name" value="tRNA_Ile_lys_synt_subst-bd"/>
</dbReference>
<dbReference type="HAMAP" id="MF_01161">
    <property type="entry name" value="tRNA_Ile_lys_synt"/>
    <property type="match status" value="1"/>
</dbReference>
<reference evidence="10" key="1">
    <citation type="journal article" date="2021" name="Proc. Natl. Acad. Sci. U.S.A.">
        <title>Global biogeography of chemosynthetic symbionts reveals both localized and globally distributed symbiont groups. .</title>
        <authorList>
            <person name="Osvatic J.T."/>
            <person name="Wilkins L.G.E."/>
            <person name="Leibrecht L."/>
            <person name="Leray M."/>
            <person name="Zauner S."/>
            <person name="Polzin J."/>
            <person name="Camacho Y."/>
            <person name="Gros O."/>
            <person name="van Gils J.A."/>
            <person name="Eisen J.A."/>
            <person name="Petersen J.M."/>
            <person name="Yuen B."/>
        </authorList>
    </citation>
    <scope>NUCLEOTIDE SEQUENCE</scope>
    <source>
        <strain evidence="10">MAGL173</strain>
    </source>
</reference>
<keyword evidence="3 8" id="KW-0436">Ligase</keyword>
<dbReference type="GO" id="GO:0006400">
    <property type="term" value="P:tRNA modification"/>
    <property type="evidence" value="ECO:0007669"/>
    <property type="project" value="UniProtKB-UniRule"/>
</dbReference>
<dbReference type="GO" id="GO:0005524">
    <property type="term" value="F:ATP binding"/>
    <property type="evidence" value="ECO:0007669"/>
    <property type="project" value="UniProtKB-UniRule"/>
</dbReference>
<dbReference type="SMART" id="SM00977">
    <property type="entry name" value="TilS_C"/>
    <property type="match status" value="1"/>
</dbReference>
<dbReference type="NCBIfam" id="TIGR02432">
    <property type="entry name" value="lysidine_TilS_N"/>
    <property type="match status" value="1"/>
</dbReference>
<sequence length="445" mass="49776">MSLSPDQLKQTLDSLPQAGCCYLAFSGGLDSCVLLHLLHELGPQLPYPLQAIHVHHGLQTGADAWQQHCEAVCADYRIPLISLELDLVPKKGDSLEAVAREARYQALARQLAPGDLLLTAQHQDDQAETLLLQLLRGGGPAGLAAMPLLSEFSTGWLARPLLHESRQSIEAYAEEKGLHWQEDPSNQDQRFDRNFIRHSVMPLLQSRWPSAPVTLARSARFSGEMLSLAKEEMAVELERVENSPSGSLSVALLREMSSVRIRHLLRYWIDLNRAPMPNSKKLMRIEKESIHGREDAKPLVAWSGWEIRRYRDDLILRQSRPAESLPESIVWQDKEKLVLPGGLGTLIATNGSTGLDRQRWQQGKVEVRFRQGGERCIPAGRSHHKSLKKLFQESGVPPWERDQTPLIYIDGELAAVPGIMICEGFSVADNEQGVLLQMSLCTTEL</sequence>
<dbReference type="InterPro" id="IPR011063">
    <property type="entry name" value="TilS/TtcA_N"/>
</dbReference>
<evidence type="ECO:0000313" key="10">
    <source>
        <dbReference type="EMBL" id="MCG7938334.1"/>
    </source>
</evidence>
<feature type="binding site" evidence="8">
    <location>
        <begin position="26"/>
        <end position="31"/>
    </location>
    <ligand>
        <name>ATP</name>
        <dbReference type="ChEBI" id="CHEBI:30616"/>
    </ligand>
</feature>
<gene>
    <name evidence="8 10" type="primary">tilS</name>
    <name evidence="10" type="ORF">JAZ04_05660</name>
</gene>
<protein>
    <recommendedName>
        <fullName evidence="8">tRNA(Ile)-lysidine synthase</fullName>
        <ecNumber evidence="8">6.3.4.19</ecNumber>
    </recommendedName>
    <alternativeName>
        <fullName evidence="8">tRNA(Ile)-2-lysyl-cytidine synthase</fullName>
    </alternativeName>
    <alternativeName>
        <fullName evidence="8">tRNA(Ile)-lysidine synthetase</fullName>
    </alternativeName>
</protein>
<evidence type="ECO:0000256" key="6">
    <source>
        <dbReference type="ARBA" id="ARBA00022840"/>
    </source>
</evidence>
<comment type="catalytic activity">
    <reaction evidence="7 8">
        <text>cytidine(34) in tRNA(Ile2) + L-lysine + ATP = lysidine(34) in tRNA(Ile2) + AMP + diphosphate + H(+)</text>
        <dbReference type="Rhea" id="RHEA:43744"/>
        <dbReference type="Rhea" id="RHEA-COMP:10625"/>
        <dbReference type="Rhea" id="RHEA-COMP:10670"/>
        <dbReference type="ChEBI" id="CHEBI:15378"/>
        <dbReference type="ChEBI" id="CHEBI:30616"/>
        <dbReference type="ChEBI" id="CHEBI:32551"/>
        <dbReference type="ChEBI" id="CHEBI:33019"/>
        <dbReference type="ChEBI" id="CHEBI:82748"/>
        <dbReference type="ChEBI" id="CHEBI:83665"/>
        <dbReference type="ChEBI" id="CHEBI:456215"/>
        <dbReference type="EC" id="6.3.4.19"/>
    </reaction>
</comment>
<comment type="similarity">
    <text evidence="8">Belongs to the tRNA(Ile)-lysidine synthase family.</text>
</comment>
<evidence type="ECO:0000256" key="3">
    <source>
        <dbReference type="ARBA" id="ARBA00022598"/>
    </source>
</evidence>
<dbReference type="Gene3D" id="3.40.50.620">
    <property type="entry name" value="HUPs"/>
    <property type="match status" value="1"/>
</dbReference>
<evidence type="ECO:0000256" key="8">
    <source>
        <dbReference type="HAMAP-Rule" id="MF_01161"/>
    </source>
</evidence>
<dbReference type="SUPFAM" id="SSF82829">
    <property type="entry name" value="MesJ substrate recognition domain-like"/>
    <property type="match status" value="1"/>
</dbReference>
<feature type="domain" description="Lysidine-tRNA(Ile) synthetase C-terminal" evidence="9">
    <location>
        <begin position="365"/>
        <end position="438"/>
    </location>
</feature>
<keyword evidence="5 8" id="KW-0547">Nucleotide-binding</keyword>
<dbReference type="SUPFAM" id="SSF52402">
    <property type="entry name" value="Adenine nucleotide alpha hydrolases-like"/>
    <property type="match status" value="1"/>
</dbReference>
<accession>A0A9E4K3F7</accession>
<evidence type="ECO:0000256" key="7">
    <source>
        <dbReference type="ARBA" id="ARBA00048539"/>
    </source>
</evidence>
<dbReference type="GO" id="GO:0005737">
    <property type="term" value="C:cytoplasm"/>
    <property type="evidence" value="ECO:0007669"/>
    <property type="project" value="UniProtKB-SubCell"/>
</dbReference>
<evidence type="ECO:0000259" key="9">
    <source>
        <dbReference type="SMART" id="SM00977"/>
    </source>
</evidence>
<evidence type="ECO:0000256" key="1">
    <source>
        <dbReference type="ARBA" id="ARBA00004496"/>
    </source>
</evidence>
<dbReference type="GO" id="GO:0032267">
    <property type="term" value="F:tRNA(Ile)-lysidine synthase activity"/>
    <property type="evidence" value="ECO:0007669"/>
    <property type="project" value="UniProtKB-EC"/>
</dbReference>
<dbReference type="PANTHER" id="PTHR43033">
    <property type="entry name" value="TRNA(ILE)-LYSIDINE SYNTHASE-RELATED"/>
    <property type="match status" value="1"/>
</dbReference>
<evidence type="ECO:0000256" key="4">
    <source>
        <dbReference type="ARBA" id="ARBA00022694"/>
    </source>
</evidence>
<comment type="function">
    <text evidence="8">Ligates lysine onto the cytidine present at position 34 of the AUA codon-specific tRNA(Ile) that contains the anticodon CAU, in an ATP-dependent manner. Cytidine is converted to lysidine, thus changing the amino acid specificity of the tRNA from methionine to isoleucine.</text>
</comment>
<dbReference type="InterPro" id="IPR012796">
    <property type="entry name" value="Lysidine-tRNA-synth_C"/>
</dbReference>
<dbReference type="CDD" id="cd01992">
    <property type="entry name" value="TilS_N"/>
    <property type="match status" value="1"/>
</dbReference>
<dbReference type="InterPro" id="IPR012094">
    <property type="entry name" value="tRNA_Ile_lys_synt"/>
</dbReference>
<dbReference type="Pfam" id="PF11734">
    <property type="entry name" value="TilS_C"/>
    <property type="match status" value="1"/>
</dbReference>
<organism evidence="10 11">
    <name type="scientific">Candidatus Thiodiazotropha lotti</name>
    <dbReference type="NCBI Taxonomy" id="2792787"/>
    <lineage>
        <taxon>Bacteria</taxon>
        <taxon>Pseudomonadati</taxon>
        <taxon>Pseudomonadota</taxon>
        <taxon>Gammaproteobacteria</taxon>
        <taxon>Chromatiales</taxon>
        <taxon>Sedimenticolaceae</taxon>
        <taxon>Candidatus Thiodiazotropha</taxon>
    </lineage>
</organism>